<name>A0ABP8I8A0_9GAMM</name>
<organism evidence="1 2">
    <name type="scientific">Kangiella taiwanensis</name>
    <dbReference type="NCBI Taxonomy" id="1079179"/>
    <lineage>
        <taxon>Bacteria</taxon>
        <taxon>Pseudomonadati</taxon>
        <taxon>Pseudomonadota</taxon>
        <taxon>Gammaproteobacteria</taxon>
        <taxon>Kangiellales</taxon>
        <taxon>Kangiellaceae</taxon>
        <taxon>Kangiella</taxon>
    </lineage>
</organism>
<dbReference type="SUPFAM" id="SSF56954">
    <property type="entry name" value="Outer membrane efflux proteins (OEP)"/>
    <property type="match status" value="1"/>
</dbReference>
<reference evidence="2" key="1">
    <citation type="journal article" date="2019" name="Int. J. Syst. Evol. Microbiol.">
        <title>The Global Catalogue of Microorganisms (GCM) 10K type strain sequencing project: providing services to taxonomists for standard genome sequencing and annotation.</title>
        <authorList>
            <consortium name="The Broad Institute Genomics Platform"/>
            <consortium name="The Broad Institute Genome Sequencing Center for Infectious Disease"/>
            <person name="Wu L."/>
            <person name="Ma J."/>
        </authorList>
    </citation>
    <scope>NUCLEOTIDE SEQUENCE [LARGE SCALE GENOMIC DNA]</scope>
    <source>
        <strain evidence="2">JCM 17727</strain>
    </source>
</reference>
<accession>A0ABP8I8A0</accession>
<dbReference type="EMBL" id="BAABFU010000003">
    <property type="protein sequence ID" value="GAA4353499.1"/>
    <property type="molecule type" value="Genomic_DNA"/>
</dbReference>
<dbReference type="RefSeq" id="WP_223579071.1">
    <property type="nucleotide sequence ID" value="NZ_BAABFU010000003.1"/>
</dbReference>
<dbReference type="Proteomes" id="UP001501294">
    <property type="component" value="Unassembled WGS sequence"/>
</dbReference>
<comment type="caution">
    <text evidence="1">The sequence shown here is derived from an EMBL/GenBank/DDBJ whole genome shotgun (WGS) entry which is preliminary data.</text>
</comment>
<proteinExistence type="predicted"/>
<evidence type="ECO:0000313" key="1">
    <source>
        <dbReference type="EMBL" id="GAA4353499.1"/>
    </source>
</evidence>
<keyword evidence="2" id="KW-1185">Reference proteome</keyword>
<evidence type="ECO:0000313" key="2">
    <source>
        <dbReference type="Proteomes" id="UP001501294"/>
    </source>
</evidence>
<protein>
    <submittedName>
        <fullName evidence="1">Uncharacterized protein</fullName>
    </submittedName>
</protein>
<dbReference type="Gene3D" id="1.20.1600.10">
    <property type="entry name" value="Outer membrane efflux proteins (OEP)"/>
    <property type="match status" value="1"/>
</dbReference>
<gene>
    <name evidence="1" type="ORF">GCM10023150_22190</name>
</gene>
<sequence length="100" mass="11593">MLSSNSIIRFGNSSLLLGVVISYCTSRASHQNYNLPIQGEPSFSLSGQNAVYDNWWRYLEDENLNTYIETALENNFTLASAWERLNVARVNMRIRRMDKR</sequence>